<sequence length="645" mass="73404">GCLKSSKQISPQEFIYELKSGTVDEKLVSCLESLRVSLTSNPVSWVENFGHEGLGLLLDILERLVEAKQQEQILKKLQHKIIQCLKAFMNNKYGLERIMGEERSFSLLAKAIDPKQISMMTDIVKLLSAICIVGEENILEKILDALTTAAEEKNIDRFCPIVEGLQGNSIHLQVACMQLINALVTFPDDLDFRLHIRNEFMRCGLKEQVPQLKCLKNDALDIQLKVFCEHTEEDMTEFSHPNDVYNVVWNTVKDTSAEGYFLSMLQHLLLIRNDSFIRPLYFKLIEECISQIVLHRSGVDPDFSYRKRLDVDFSHLMNICIEQKKIEELEERASEFSKKVTDAAPKSLPLSAGALPPPPPLPPSLTSSSGKAPPFGVPPPPPPPPPPPLQTLPGAQCSPPPQVLPYGLKPKKEFKPEVTMKRLNWLKIRPQEMNENCFWIKANDGKYESADLLGKLELTFCCKKPHENIEERSIKKRIKELKILDPKIAQNLSIFLGYFRVPYEEIKMMILEIDEAQLSESMLQNLIKHLPEQKQLNELSKMKSEYENLSEPEQFCIVMSGVKRLKPRLSAILFKLQFEEQVNNIKPDIMAVSAACEEIKKSRSFSKLLELVLLMGNYMNAGSRNAQTFGFNLCSLCKVSLFKEL</sequence>
<feature type="region of interest" description="Disordered" evidence="1">
    <location>
        <begin position="347"/>
        <end position="397"/>
    </location>
</feature>
<evidence type="ECO:0000256" key="1">
    <source>
        <dbReference type="SAM" id="MobiDB-lite"/>
    </source>
</evidence>
<dbReference type="GO" id="GO:0031267">
    <property type="term" value="F:small GTPase binding"/>
    <property type="evidence" value="ECO:0007669"/>
    <property type="project" value="InterPro"/>
</dbReference>
<name>A0A670IP08_PODMU</name>
<dbReference type="InterPro" id="IPR011989">
    <property type="entry name" value="ARM-like"/>
</dbReference>
<dbReference type="SUPFAM" id="SSF48371">
    <property type="entry name" value="ARM repeat"/>
    <property type="match status" value="1"/>
</dbReference>
<dbReference type="GO" id="GO:0003779">
    <property type="term" value="F:actin binding"/>
    <property type="evidence" value="ECO:0007669"/>
    <property type="project" value="InterPro"/>
</dbReference>
<dbReference type="InterPro" id="IPR042201">
    <property type="entry name" value="FH2_Formin_sf"/>
</dbReference>
<dbReference type="Gene3D" id="1.10.238.150">
    <property type="entry name" value="Formin, FH3 diaphanous domain"/>
    <property type="match status" value="1"/>
</dbReference>
<dbReference type="InterPro" id="IPR010473">
    <property type="entry name" value="GTPase-bd"/>
</dbReference>
<dbReference type="Pfam" id="PF06367">
    <property type="entry name" value="Drf_FH3"/>
    <property type="match status" value="1"/>
</dbReference>
<dbReference type="GO" id="GO:0030041">
    <property type="term" value="P:actin filament polymerization"/>
    <property type="evidence" value="ECO:0007669"/>
    <property type="project" value="TreeGrafter"/>
</dbReference>
<protein>
    <submittedName>
        <fullName evidence="4">Diaphanous related formin 3</fullName>
    </submittedName>
</protein>
<dbReference type="PROSITE" id="PS51444">
    <property type="entry name" value="FH2"/>
    <property type="match status" value="1"/>
</dbReference>
<gene>
    <name evidence="4" type="primary">DIAPH3</name>
</gene>
<evidence type="ECO:0000313" key="4">
    <source>
        <dbReference type="Ensembl" id="ENSPMRP00000013858.1"/>
    </source>
</evidence>
<dbReference type="InterPro" id="IPR016024">
    <property type="entry name" value="ARM-type_fold"/>
</dbReference>
<evidence type="ECO:0000313" key="5">
    <source>
        <dbReference type="Proteomes" id="UP000472272"/>
    </source>
</evidence>
<reference evidence="4 5" key="1">
    <citation type="journal article" date="2019" name="Proc. Natl. Acad. Sci. U.S.A.">
        <title>Regulatory changes in pterin and carotenoid genes underlie balanced color polymorphisms in the wall lizard.</title>
        <authorList>
            <person name="Andrade P."/>
            <person name="Pinho C."/>
            <person name="Perez I de Lanuza G."/>
            <person name="Afonso S."/>
            <person name="Brejcha J."/>
            <person name="Rubin C.J."/>
            <person name="Wallerman O."/>
            <person name="Pereira P."/>
            <person name="Sabatino S.J."/>
            <person name="Bellati A."/>
            <person name="Pellitteri-Rosa D."/>
            <person name="Bosakova Z."/>
            <person name="Bunikis I."/>
            <person name="Carretero M.A."/>
            <person name="Feiner N."/>
            <person name="Marsik P."/>
            <person name="Pauperio F."/>
            <person name="Salvi D."/>
            <person name="Soler L."/>
            <person name="While G.M."/>
            <person name="Uller T."/>
            <person name="Font E."/>
            <person name="Andersson L."/>
            <person name="Carneiro M."/>
        </authorList>
    </citation>
    <scope>NUCLEOTIDE SEQUENCE</scope>
</reference>
<dbReference type="InterPro" id="IPR015425">
    <property type="entry name" value="FH2_Formin"/>
</dbReference>
<feature type="compositionally biased region" description="Pro residues" evidence="1">
    <location>
        <begin position="375"/>
        <end position="390"/>
    </location>
</feature>
<dbReference type="AlphaFoldDB" id="A0A670IP08"/>
<accession>A0A670IP08</accession>
<evidence type="ECO:0000259" key="2">
    <source>
        <dbReference type="PROSITE" id="PS51232"/>
    </source>
</evidence>
<dbReference type="Gene3D" id="1.20.58.2220">
    <property type="entry name" value="Formin, FH2 domain"/>
    <property type="match status" value="1"/>
</dbReference>
<dbReference type="GO" id="GO:0005884">
    <property type="term" value="C:actin filament"/>
    <property type="evidence" value="ECO:0007669"/>
    <property type="project" value="TreeGrafter"/>
</dbReference>
<keyword evidence="5" id="KW-1185">Reference proteome</keyword>
<reference evidence="4" key="3">
    <citation type="submission" date="2025-09" db="UniProtKB">
        <authorList>
            <consortium name="Ensembl"/>
        </authorList>
    </citation>
    <scope>IDENTIFICATION</scope>
</reference>
<dbReference type="Pfam" id="PF02181">
    <property type="entry name" value="FH2"/>
    <property type="match status" value="1"/>
</dbReference>
<organism evidence="4 5">
    <name type="scientific">Podarcis muralis</name>
    <name type="common">Wall lizard</name>
    <name type="synonym">Lacerta muralis</name>
    <dbReference type="NCBI Taxonomy" id="64176"/>
    <lineage>
        <taxon>Eukaryota</taxon>
        <taxon>Metazoa</taxon>
        <taxon>Chordata</taxon>
        <taxon>Craniata</taxon>
        <taxon>Vertebrata</taxon>
        <taxon>Euteleostomi</taxon>
        <taxon>Lepidosauria</taxon>
        <taxon>Squamata</taxon>
        <taxon>Bifurcata</taxon>
        <taxon>Unidentata</taxon>
        <taxon>Episquamata</taxon>
        <taxon>Laterata</taxon>
        <taxon>Lacertibaenia</taxon>
        <taxon>Lacertidae</taxon>
        <taxon>Podarcis</taxon>
    </lineage>
</organism>
<dbReference type="Pfam" id="PF06371">
    <property type="entry name" value="Drf_GBD"/>
    <property type="match status" value="1"/>
</dbReference>
<dbReference type="Proteomes" id="UP000472272">
    <property type="component" value="Chromosome 4"/>
</dbReference>
<proteinExistence type="predicted"/>
<dbReference type="PANTHER" id="PTHR45691">
    <property type="entry name" value="PROTEIN DIAPHANOUS"/>
    <property type="match status" value="1"/>
</dbReference>
<dbReference type="Gene3D" id="6.10.30.30">
    <property type="match status" value="1"/>
</dbReference>
<evidence type="ECO:0000259" key="3">
    <source>
        <dbReference type="PROSITE" id="PS51444"/>
    </source>
</evidence>
<dbReference type="InterPro" id="IPR014768">
    <property type="entry name" value="GBD/FH3_dom"/>
</dbReference>
<dbReference type="InterPro" id="IPR051412">
    <property type="entry name" value="Formin_Homology_Diaphanous_sf"/>
</dbReference>
<dbReference type="SUPFAM" id="SSF101447">
    <property type="entry name" value="Formin homology 2 domain (FH2 domain)"/>
    <property type="match status" value="1"/>
</dbReference>
<dbReference type="InterPro" id="IPR010472">
    <property type="entry name" value="FH3_dom"/>
</dbReference>
<dbReference type="SMART" id="SM00498">
    <property type="entry name" value="FH2"/>
    <property type="match status" value="1"/>
</dbReference>
<dbReference type="SMART" id="SM01140">
    <property type="entry name" value="Drf_GBD"/>
    <property type="match status" value="1"/>
</dbReference>
<dbReference type="SMART" id="SM01139">
    <property type="entry name" value="Drf_FH3"/>
    <property type="match status" value="1"/>
</dbReference>
<feature type="domain" description="FH2" evidence="3">
    <location>
        <begin position="410"/>
        <end position="645"/>
    </location>
</feature>
<reference evidence="4" key="2">
    <citation type="submission" date="2025-08" db="UniProtKB">
        <authorList>
            <consortium name="Ensembl"/>
        </authorList>
    </citation>
    <scope>IDENTIFICATION</scope>
</reference>
<dbReference type="PANTHER" id="PTHR45691:SF9">
    <property type="entry name" value="PROTEIN DIAPHANOUS HOMOLOG 3"/>
    <property type="match status" value="1"/>
</dbReference>
<feature type="domain" description="GBD/FH3" evidence="2">
    <location>
        <begin position="1"/>
        <end position="300"/>
    </location>
</feature>
<dbReference type="Gene3D" id="1.25.10.10">
    <property type="entry name" value="Leucine-rich Repeat Variant"/>
    <property type="match status" value="1"/>
</dbReference>
<dbReference type="GeneTree" id="ENSGT00940000157767"/>
<dbReference type="PROSITE" id="PS51232">
    <property type="entry name" value="GBD_FH3"/>
    <property type="match status" value="1"/>
</dbReference>
<dbReference type="Ensembl" id="ENSPMRT00000014812.1">
    <property type="protein sequence ID" value="ENSPMRP00000013858.1"/>
    <property type="gene ID" value="ENSPMRG00000008561.1"/>
</dbReference>